<dbReference type="InterPro" id="IPR019861">
    <property type="entry name" value="PorP/SprF_Bacteroidetes"/>
</dbReference>
<gene>
    <name evidence="2" type="ORF">BDD43_1602</name>
</gene>
<dbReference type="NCBIfam" id="TIGR03519">
    <property type="entry name" value="T9SS_PorP_fam"/>
    <property type="match status" value="1"/>
</dbReference>
<name>A0A495IXN8_9SPHI</name>
<accession>A0A495IXN8</accession>
<feature type="signal peptide" evidence="1">
    <location>
        <begin position="1"/>
        <end position="33"/>
    </location>
</feature>
<keyword evidence="3" id="KW-1185">Reference proteome</keyword>
<reference evidence="2 3" key="1">
    <citation type="submission" date="2018-10" db="EMBL/GenBank/DDBJ databases">
        <title>Genomic Encyclopedia of Archaeal and Bacterial Type Strains, Phase II (KMG-II): from individual species to whole genera.</title>
        <authorList>
            <person name="Goeker M."/>
        </authorList>
    </citation>
    <scope>NUCLEOTIDE SEQUENCE [LARGE SCALE GENOMIC DNA]</scope>
    <source>
        <strain evidence="2 3">DSM 18602</strain>
    </source>
</reference>
<feature type="chain" id="PRO_5019756666" evidence="1">
    <location>
        <begin position="34"/>
        <end position="308"/>
    </location>
</feature>
<dbReference type="AlphaFoldDB" id="A0A495IXN8"/>
<evidence type="ECO:0000313" key="3">
    <source>
        <dbReference type="Proteomes" id="UP000268007"/>
    </source>
</evidence>
<dbReference type="Proteomes" id="UP000268007">
    <property type="component" value="Unassembled WGS sequence"/>
</dbReference>
<proteinExistence type="predicted"/>
<dbReference type="EMBL" id="RBKU01000001">
    <property type="protein sequence ID" value="RKR81455.1"/>
    <property type="molecule type" value="Genomic_DNA"/>
</dbReference>
<comment type="caution">
    <text evidence="2">The sequence shown here is derived from an EMBL/GenBank/DDBJ whole genome shotgun (WGS) entry which is preliminary data.</text>
</comment>
<evidence type="ECO:0000256" key="1">
    <source>
        <dbReference type="SAM" id="SignalP"/>
    </source>
</evidence>
<sequence>MKAYKIMRSQNIKALHLVIGVLCMLGATQGAKAQLTGFHSGYFQNEYLTNPAMAGMEKGLNLNLGYQQQWNTVPGGPKLQNATVDFGAGNNVGLGINLNADQAGLLSRTRVMGTFAYHLPISGDGDKLNFGLSLGITSNHLDYSKIVGDASDIQAANYNNRGAYVDGDFGLSYTNKALTLQGSLPNLKSIFSQAEGEDLEIDRATFFTAASYKITFDNPYNKLIVEPKVAYRGVKGFDNIFDGGVDLLMPTNHFDISTVYHTNKTITFGAGLDLPTMGLLFAYTNNTGAVSAYAPNTFELGIKFKLFK</sequence>
<dbReference type="OrthoDB" id="891773at2"/>
<dbReference type="Pfam" id="PF11751">
    <property type="entry name" value="PorP_SprF"/>
    <property type="match status" value="1"/>
</dbReference>
<evidence type="ECO:0000313" key="2">
    <source>
        <dbReference type="EMBL" id="RKR81455.1"/>
    </source>
</evidence>
<keyword evidence="1" id="KW-0732">Signal</keyword>
<organism evidence="2 3">
    <name type="scientific">Mucilaginibacter gracilis</name>
    <dbReference type="NCBI Taxonomy" id="423350"/>
    <lineage>
        <taxon>Bacteria</taxon>
        <taxon>Pseudomonadati</taxon>
        <taxon>Bacteroidota</taxon>
        <taxon>Sphingobacteriia</taxon>
        <taxon>Sphingobacteriales</taxon>
        <taxon>Sphingobacteriaceae</taxon>
        <taxon>Mucilaginibacter</taxon>
    </lineage>
</organism>
<protein>
    <submittedName>
        <fullName evidence="2">Type IX secretion system PorP/SprF family membrane protein</fullName>
    </submittedName>
</protein>